<feature type="transmembrane region" description="Helical" evidence="1">
    <location>
        <begin position="6"/>
        <end position="29"/>
    </location>
</feature>
<dbReference type="RefSeq" id="WP_281389301.1">
    <property type="nucleotide sequence ID" value="NZ_BAABEG010000004.1"/>
</dbReference>
<dbReference type="EMBL" id="JACHOU010000020">
    <property type="protein sequence ID" value="MBB6357145.1"/>
    <property type="molecule type" value="Genomic_DNA"/>
</dbReference>
<dbReference type="Proteomes" id="UP000536262">
    <property type="component" value="Unassembled WGS sequence"/>
</dbReference>
<organism evidence="2 3">
    <name type="scientific">Aminobacter aganoensis</name>
    <dbReference type="NCBI Taxonomy" id="83264"/>
    <lineage>
        <taxon>Bacteria</taxon>
        <taxon>Pseudomonadati</taxon>
        <taxon>Pseudomonadota</taxon>
        <taxon>Alphaproteobacteria</taxon>
        <taxon>Hyphomicrobiales</taxon>
        <taxon>Phyllobacteriaceae</taxon>
        <taxon>Aminobacter</taxon>
    </lineage>
</organism>
<reference evidence="2 3" key="1">
    <citation type="submission" date="2020-08" db="EMBL/GenBank/DDBJ databases">
        <title>Genomic Encyclopedia of Type Strains, Phase IV (KMG-IV): sequencing the most valuable type-strain genomes for metagenomic binning, comparative biology and taxonomic classification.</title>
        <authorList>
            <person name="Goeker M."/>
        </authorList>
    </citation>
    <scope>NUCLEOTIDE SEQUENCE [LARGE SCALE GENOMIC DNA]</scope>
    <source>
        <strain evidence="2 3">DSM 7051</strain>
    </source>
</reference>
<comment type="caution">
    <text evidence="2">The sequence shown here is derived from an EMBL/GenBank/DDBJ whole genome shotgun (WGS) entry which is preliminary data.</text>
</comment>
<keyword evidence="3" id="KW-1185">Reference proteome</keyword>
<dbReference type="AlphaFoldDB" id="A0A7X0FCF9"/>
<evidence type="ECO:0000313" key="2">
    <source>
        <dbReference type="EMBL" id="MBB6357145.1"/>
    </source>
</evidence>
<proteinExistence type="predicted"/>
<evidence type="ECO:0000313" key="3">
    <source>
        <dbReference type="Proteomes" id="UP000536262"/>
    </source>
</evidence>
<keyword evidence="1" id="KW-0472">Membrane</keyword>
<gene>
    <name evidence="2" type="ORF">GGR00_004965</name>
</gene>
<accession>A0A7X0FCF9</accession>
<keyword evidence="1" id="KW-0812">Transmembrane</keyword>
<name>A0A7X0FCF9_9HYPH</name>
<keyword evidence="1" id="KW-1133">Transmembrane helix</keyword>
<protein>
    <submittedName>
        <fullName evidence="2">Uncharacterized protein</fullName>
    </submittedName>
</protein>
<sequence length="43" mass="4687">MQSRLYIVLTVSAIAVVSFLILGLPNPLLETRGESRTISQIAD</sequence>
<evidence type="ECO:0000256" key="1">
    <source>
        <dbReference type="SAM" id="Phobius"/>
    </source>
</evidence>